<dbReference type="Pfam" id="PF01153">
    <property type="entry name" value="Glypican"/>
    <property type="match status" value="1"/>
</dbReference>
<dbReference type="GO" id="GO:1905475">
    <property type="term" value="P:regulation of protein localization to membrane"/>
    <property type="evidence" value="ECO:0007669"/>
    <property type="project" value="TreeGrafter"/>
</dbReference>
<proteinExistence type="inferred from homology"/>
<keyword evidence="6 12" id="KW-0654">Proteoglycan</keyword>
<evidence type="ECO:0000256" key="8">
    <source>
        <dbReference type="ARBA" id="ARBA00023180"/>
    </source>
</evidence>
<evidence type="ECO:0000256" key="12">
    <source>
        <dbReference type="RuleBase" id="RU003519"/>
    </source>
</evidence>
<gene>
    <name evidence="13" type="ORF">NQ314_018273</name>
</gene>
<evidence type="ECO:0000256" key="5">
    <source>
        <dbReference type="ARBA" id="ARBA00022729"/>
    </source>
</evidence>
<reference evidence="13" key="1">
    <citation type="journal article" date="2023" name="Insect Mol. Biol.">
        <title>Genome sequencing provides insights into the evolution of gene families encoding plant cell wall-degrading enzymes in longhorned beetles.</title>
        <authorList>
            <person name="Shin N.R."/>
            <person name="Okamura Y."/>
            <person name="Kirsch R."/>
            <person name="Pauchet Y."/>
        </authorList>
    </citation>
    <scope>NUCLEOTIDE SEQUENCE</scope>
    <source>
        <strain evidence="13">RBIC_L_NR</strain>
    </source>
</reference>
<dbReference type="GO" id="GO:0005576">
    <property type="term" value="C:extracellular region"/>
    <property type="evidence" value="ECO:0007669"/>
    <property type="project" value="TreeGrafter"/>
</dbReference>
<evidence type="ECO:0000256" key="4">
    <source>
        <dbReference type="ARBA" id="ARBA00022622"/>
    </source>
</evidence>
<name>A0AAV8WRP2_9CUCU</name>
<dbReference type="Proteomes" id="UP001162156">
    <property type="component" value="Unassembled WGS sequence"/>
</dbReference>
<keyword evidence="3" id="KW-1003">Cell membrane</keyword>
<dbReference type="GO" id="GO:0005886">
    <property type="term" value="C:plasma membrane"/>
    <property type="evidence" value="ECO:0007669"/>
    <property type="project" value="UniProtKB-SubCell"/>
</dbReference>
<evidence type="ECO:0000256" key="2">
    <source>
        <dbReference type="ARBA" id="ARBA00010260"/>
    </source>
</evidence>
<dbReference type="GO" id="GO:0009966">
    <property type="term" value="P:regulation of signal transduction"/>
    <property type="evidence" value="ECO:0007669"/>
    <property type="project" value="InterPro"/>
</dbReference>
<comment type="subcellular location">
    <subcellularLocation>
        <location evidence="1 12">Cell membrane</location>
        <topology evidence="1 12">Lipid-anchor</topology>
        <topology evidence="1 12">GPI-anchor</topology>
    </subcellularLocation>
</comment>
<dbReference type="GO" id="GO:0009986">
    <property type="term" value="C:cell surface"/>
    <property type="evidence" value="ECO:0007669"/>
    <property type="project" value="TreeGrafter"/>
</dbReference>
<accession>A0AAV8WRP2</accession>
<evidence type="ECO:0000256" key="11">
    <source>
        <dbReference type="RuleBase" id="RU003518"/>
    </source>
</evidence>
<dbReference type="PANTHER" id="PTHR10822:SF30">
    <property type="entry name" value="DALLY-LIKE, ISOFORM A"/>
    <property type="match status" value="1"/>
</dbReference>
<dbReference type="GO" id="GO:0045202">
    <property type="term" value="C:synapse"/>
    <property type="evidence" value="ECO:0007669"/>
    <property type="project" value="TreeGrafter"/>
</dbReference>
<evidence type="ECO:0000256" key="10">
    <source>
        <dbReference type="ARBA" id="ARBA00023288"/>
    </source>
</evidence>
<evidence type="ECO:0000256" key="9">
    <source>
        <dbReference type="ARBA" id="ARBA00023207"/>
    </source>
</evidence>
<keyword evidence="14" id="KW-1185">Reference proteome</keyword>
<evidence type="ECO:0000256" key="6">
    <source>
        <dbReference type="ARBA" id="ARBA00022974"/>
    </source>
</evidence>
<protein>
    <submittedName>
        <fullName evidence="13">Uncharacterized protein</fullName>
    </submittedName>
</protein>
<keyword evidence="10 12" id="KW-0449">Lipoprotein</keyword>
<keyword evidence="4 12" id="KW-0336">GPI-anchor</keyword>
<keyword evidence="5" id="KW-0732">Signal</keyword>
<sequence>MDTFFVILYQRMFTVINAQYTFDDKYLECVSEHMAEMKPFGDVPHKLGIQLRRSFVATRTFYKSLIKGADAANSLADLSIDEECYKSITNMRFCGICRAENGGGPCSTYCSNTMENCFRYHAEFSPVWDNFVGKLI</sequence>
<evidence type="ECO:0000313" key="13">
    <source>
        <dbReference type="EMBL" id="KAJ8929074.1"/>
    </source>
</evidence>
<keyword evidence="9 12" id="KW-0357">Heparan sulfate</keyword>
<dbReference type="AlphaFoldDB" id="A0AAV8WRP2"/>
<dbReference type="InterPro" id="IPR001863">
    <property type="entry name" value="Glypican"/>
</dbReference>
<keyword evidence="8" id="KW-0325">Glycoprotein</keyword>
<evidence type="ECO:0000256" key="1">
    <source>
        <dbReference type="ARBA" id="ARBA00004609"/>
    </source>
</evidence>
<dbReference type="EMBL" id="JANEYF010005136">
    <property type="protein sequence ID" value="KAJ8929074.1"/>
    <property type="molecule type" value="Genomic_DNA"/>
</dbReference>
<dbReference type="GO" id="GO:0098552">
    <property type="term" value="C:side of membrane"/>
    <property type="evidence" value="ECO:0007669"/>
    <property type="project" value="UniProtKB-KW"/>
</dbReference>
<dbReference type="GO" id="GO:0016477">
    <property type="term" value="P:cell migration"/>
    <property type="evidence" value="ECO:0007669"/>
    <property type="project" value="TreeGrafter"/>
</dbReference>
<organism evidence="13 14">
    <name type="scientific">Rhamnusium bicolor</name>
    <dbReference type="NCBI Taxonomy" id="1586634"/>
    <lineage>
        <taxon>Eukaryota</taxon>
        <taxon>Metazoa</taxon>
        <taxon>Ecdysozoa</taxon>
        <taxon>Arthropoda</taxon>
        <taxon>Hexapoda</taxon>
        <taxon>Insecta</taxon>
        <taxon>Pterygota</taxon>
        <taxon>Neoptera</taxon>
        <taxon>Endopterygota</taxon>
        <taxon>Coleoptera</taxon>
        <taxon>Polyphaga</taxon>
        <taxon>Cucujiformia</taxon>
        <taxon>Chrysomeloidea</taxon>
        <taxon>Cerambycidae</taxon>
        <taxon>Lepturinae</taxon>
        <taxon>Rhagiini</taxon>
        <taxon>Rhamnusium</taxon>
    </lineage>
</organism>
<evidence type="ECO:0000256" key="3">
    <source>
        <dbReference type="ARBA" id="ARBA00022475"/>
    </source>
</evidence>
<evidence type="ECO:0000256" key="7">
    <source>
        <dbReference type="ARBA" id="ARBA00023136"/>
    </source>
</evidence>
<comment type="similarity">
    <text evidence="2 11">Belongs to the glypican family.</text>
</comment>
<comment type="function">
    <text evidence="12">Cell surface proteoglycan.</text>
</comment>
<comment type="caution">
    <text evidence="13">The sequence shown here is derived from an EMBL/GenBank/DDBJ whole genome shotgun (WGS) entry which is preliminary data.</text>
</comment>
<keyword evidence="7 12" id="KW-0472">Membrane</keyword>
<dbReference type="PANTHER" id="PTHR10822">
    <property type="entry name" value="GLYPICAN"/>
    <property type="match status" value="1"/>
</dbReference>
<evidence type="ECO:0000313" key="14">
    <source>
        <dbReference type="Proteomes" id="UP001162156"/>
    </source>
</evidence>